<keyword evidence="4" id="KW-1185">Reference proteome</keyword>
<feature type="chain" id="PRO_5045237984" description="START domain-containing protein" evidence="1">
    <location>
        <begin position="30"/>
        <end position="216"/>
    </location>
</feature>
<dbReference type="Pfam" id="PF01852">
    <property type="entry name" value="START"/>
    <property type="match status" value="1"/>
</dbReference>
<keyword evidence="1" id="KW-0732">Signal</keyword>
<dbReference type="InterPro" id="IPR002913">
    <property type="entry name" value="START_lipid-bd_dom"/>
</dbReference>
<dbReference type="Gene3D" id="3.30.530.20">
    <property type="match status" value="1"/>
</dbReference>
<protein>
    <recommendedName>
        <fullName evidence="2">START domain-containing protein</fullName>
    </recommendedName>
</protein>
<dbReference type="InterPro" id="IPR023393">
    <property type="entry name" value="START-like_dom_sf"/>
</dbReference>
<proteinExistence type="predicted"/>
<dbReference type="InterPro" id="IPR051213">
    <property type="entry name" value="START_lipid_transfer"/>
</dbReference>
<dbReference type="PROSITE" id="PS50848">
    <property type="entry name" value="START"/>
    <property type="match status" value="1"/>
</dbReference>
<accession>A0ABQ6H798</accession>
<dbReference type="PROSITE" id="PS51257">
    <property type="entry name" value="PROKAR_LIPOPROTEIN"/>
    <property type="match status" value="1"/>
</dbReference>
<dbReference type="PANTHER" id="PTHR19308:SF14">
    <property type="entry name" value="START DOMAIN-CONTAINING PROTEIN"/>
    <property type="match status" value="1"/>
</dbReference>
<evidence type="ECO:0000256" key="1">
    <source>
        <dbReference type="SAM" id="SignalP"/>
    </source>
</evidence>
<evidence type="ECO:0000259" key="2">
    <source>
        <dbReference type="PROSITE" id="PS50848"/>
    </source>
</evidence>
<dbReference type="EMBL" id="BSSU01000008">
    <property type="protein sequence ID" value="GLX82326.1"/>
    <property type="molecule type" value="Genomic_DNA"/>
</dbReference>
<gene>
    <name evidence="3" type="ORF">theurythT_17780</name>
</gene>
<evidence type="ECO:0000313" key="4">
    <source>
        <dbReference type="Proteomes" id="UP001157133"/>
    </source>
</evidence>
<reference evidence="3 4" key="1">
    <citation type="submission" date="2023-03" db="EMBL/GenBank/DDBJ databases">
        <title>Draft genome sequence of Thalassotalea eurytherma JCM 18482T.</title>
        <authorList>
            <person name="Sawabe T."/>
        </authorList>
    </citation>
    <scope>NUCLEOTIDE SEQUENCE [LARGE SCALE GENOMIC DNA]</scope>
    <source>
        <strain evidence="3 4">JCM 18482</strain>
    </source>
</reference>
<sequence length="216" mass="24591">MFLNRVNSHFILCLFSILSACLTSVETQAYDQKNSWQEYKNKDNIHIRFNQATHTKLLEVNACLKTEGSPHQALQFLTSPDKIQQWLDNVEHVTPIELITPSRSIMSTTIKGMWPVKPRQAFVYSDIYVENSGTIIITQTDAGKRFTADKGYIRIILQHATWTIKPIENNAITICYNVSADPQGKIPSWLANRVALSSMHKTLKNVQRQFPASNAQ</sequence>
<dbReference type="RefSeq" id="WP_284207685.1">
    <property type="nucleotide sequence ID" value="NZ_BSSU01000008.1"/>
</dbReference>
<dbReference type="Proteomes" id="UP001157133">
    <property type="component" value="Unassembled WGS sequence"/>
</dbReference>
<evidence type="ECO:0000313" key="3">
    <source>
        <dbReference type="EMBL" id="GLX82326.1"/>
    </source>
</evidence>
<feature type="domain" description="START" evidence="2">
    <location>
        <begin position="14"/>
        <end position="215"/>
    </location>
</feature>
<organism evidence="3 4">
    <name type="scientific">Thalassotalea eurytherma</name>
    <dbReference type="NCBI Taxonomy" id="1144278"/>
    <lineage>
        <taxon>Bacteria</taxon>
        <taxon>Pseudomonadati</taxon>
        <taxon>Pseudomonadota</taxon>
        <taxon>Gammaproteobacteria</taxon>
        <taxon>Alteromonadales</taxon>
        <taxon>Colwelliaceae</taxon>
        <taxon>Thalassotalea</taxon>
    </lineage>
</organism>
<comment type="caution">
    <text evidence="3">The sequence shown here is derived from an EMBL/GenBank/DDBJ whole genome shotgun (WGS) entry which is preliminary data.</text>
</comment>
<dbReference type="PANTHER" id="PTHR19308">
    <property type="entry name" value="PHOSPHATIDYLCHOLINE TRANSFER PROTEIN"/>
    <property type="match status" value="1"/>
</dbReference>
<name>A0ABQ6H798_9GAMM</name>
<feature type="signal peptide" evidence="1">
    <location>
        <begin position="1"/>
        <end position="29"/>
    </location>
</feature>
<dbReference type="SUPFAM" id="SSF55961">
    <property type="entry name" value="Bet v1-like"/>
    <property type="match status" value="1"/>
</dbReference>